<evidence type="ECO:0000313" key="2">
    <source>
        <dbReference type="Proteomes" id="UP000319700"/>
    </source>
</evidence>
<dbReference type="Proteomes" id="UP000319700">
    <property type="component" value="Unassembled WGS sequence"/>
</dbReference>
<accession>A0A502E5M9</accession>
<dbReference type="OrthoDB" id="1364328at2"/>
<proteinExistence type="predicted"/>
<protein>
    <recommendedName>
        <fullName evidence="3">Lipoprotein</fullName>
    </recommendedName>
</protein>
<organism evidence="1 2">
    <name type="scientific">Flavobacterium pectinovorum</name>
    <dbReference type="NCBI Taxonomy" id="29533"/>
    <lineage>
        <taxon>Bacteria</taxon>
        <taxon>Pseudomonadati</taxon>
        <taxon>Bacteroidota</taxon>
        <taxon>Flavobacteriia</taxon>
        <taxon>Flavobacteriales</taxon>
        <taxon>Flavobacteriaceae</taxon>
        <taxon>Flavobacterium</taxon>
    </lineage>
</organism>
<gene>
    <name evidence="1" type="ORF">EAH81_25565</name>
</gene>
<keyword evidence="2" id="KW-1185">Reference proteome</keyword>
<dbReference type="PROSITE" id="PS51257">
    <property type="entry name" value="PROKAR_LIPOPROTEIN"/>
    <property type="match status" value="1"/>
</dbReference>
<reference evidence="1 2" key="1">
    <citation type="journal article" date="2019" name="Environ. Microbiol.">
        <title>Species interactions and distinct microbial communities in high Arctic permafrost affected cryosols are associated with the CH4 and CO2 gas fluxes.</title>
        <authorList>
            <person name="Altshuler I."/>
            <person name="Hamel J."/>
            <person name="Turney S."/>
            <person name="Magnuson E."/>
            <person name="Levesque R."/>
            <person name="Greer C."/>
            <person name="Whyte L.G."/>
        </authorList>
    </citation>
    <scope>NUCLEOTIDE SEQUENCE [LARGE SCALE GENOMIC DNA]</scope>
    <source>
        <strain evidence="1 2">42</strain>
    </source>
</reference>
<name>A0A502E5M9_9FLAO</name>
<dbReference type="AlphaFoldDB" id="A0A502E5M9"/>
<comment type="caution">
    <text evidence="1">The sequence shown here is derived from an EMBL/GenBank/DDBJ whole genome shotgun (WGS) entry which is preliminary data.</text>
</comment>
<dbReference type="EMBL" id="RCZH01000024">
    <property type="protein sequence ID" value="TPG32654.1"/>
    <property type="molecule type" value="Genomic_DNA"/>
</dbReference>
<dbReference type="RefSeq" id="WP_140511740.1">
    <property type="nucleotide sequence ID" value="NZ_RCZH01000024.1"/>
</dbReference>
<sequence length="187" mass="21774">MKKKIGLFIVFLLLTSCGGEKKVVSNENKCNVRIIPPSEDFESFYKTIDSSDFFKNELANFNNINNGIFYYERHDGIENGGFFIVNIDNNYSGKSKSLTFYKDKNFSIEDKKKLNETLKLLKEEDYFQSCSGDQGHMTVYLLIIKSNNKKVQYFSFTGFPSQVKIADDNFKLTQEIFEIIYYNSHKK</sequence>
<evidence type="ECO:0000313" key="1">
    <source>
        <dbReference type="EMBL" id="TPG32654.1"/>
    </source>
</evidence>
<evidence type="ECO:0008006" key="3">
    <source>
        <dbReference type="Google" id="ProtNLM"/>
    </source>
</evidence>